<dbReference type="InterPro" id="IPR035940">
    <property type="entry name" value="CAP_sf"/>
</dbReference>
<feature type="domain" description="SCP" evidence="1">
    <location>
        <begin position="48"/>
        <end position="156"/>
    </location>
</feature>
<organism evidence="2 3">
    <name type="scientific">Microbaculum marinisediminis</name>
    <dbReference type="NCBI Taxonomy" id="2931392"/>
    <lineage>
        <taxon>Bacteria</taxon>
        <taxon>Pseudomonadati</taxon>
        <taxon>Pseudomonadota</taxon>
        <taxon>Alphaproteobacteria</taxon>
        <taxon>Hyphomicrobiales</taxon>
        <taxon>Tepidamorphaceae</taxon>
        <taxon>Microbaculum</taxon>
    </lineage>
</organism>
<dbReference type="RefSeq" id="WP_261616968.1">
    <property type="nucleotide sequence ID" value="NZ_JALIDZ010000007.1"/>
</dbReference>
<dbReference type="PANTHER" id="PTHR31157">
    <property type="entry name" value="SCP DOMAIN-CONTAINING PROTEIN"/>
    <property type="match status" value="1"/>
</dbReference>
<dbReference type="AlphaFoldDB" id="A0AAW5R0A6"/>
<dbReference type="SUPFAM" id="SSF55797">
    <property type="entry name" value="PR-1-like"/>
    <property type="match status" value="1"/>
</dbReference>
<comment type="caution">
    <text evidence="2">The sequence shown here is derived from an EMBL/GenBank/DDBJ whole genome shotgun (WGS) entry which is preliminary data.</text>
</comment>
<dbReference type="Proteomes" id="UP001320898">
    <property type="component" value="Unassembled WGS sequence"/>
</dbReference>
<dbReference type="PANTHER" id="PTHR31157:SF1">
    <property type="entry name" value="SCP DOMAIN-CONTAINING PROTEIN"/>
    <property type="match status" value="1"/>
</dbReference>
<sequence>MKAISARAAFPVILCLTLLVGACAGPGGFGGVSPVAVNTRAAAASTTAFRTAQGRGPVNANSRLNAIAERQAMAMARRGRLGHDLIGPLHKRLKGAGYVWLVAVENVSAGYDDFDAALAGWQTSTGHRSNLLEPQATEIGVGAARADDKYGTYWTLILAAPDPDRGR</sequence>
<gene>
    <name evidence="2" type="ORF">MUB46_16170</name>
</gene>
<dbReference type="Gene3D" id="3.40.33.10">
    <property type="entry name" value="CAP"/>
    <property type="match status" value="1"/>
</dbReference>
<evidence type="ECO:0000313" key="3">
    <source>
        <dbReference type="Proteomes" id="UP001320898"/>
    </source>
</evidence>
<accession>A0AAW5R0A6</accession>
<evidence type="ECO:0000259" key="1">
    <source>
        <dbReference type="Pfam" id="PF00188"/>
    </source>
</evidence>
<evidence type="ECO:0000313" key="2">
    <source>
        <dbReference type="EMBL" id="MCT8973398.1"/>
    </source>
</evidence>
<proteinExistence type="predicted"/>
<name>A0AAW5R0A6_9HYPH</name>
<dbReference type="EMBL" id="JALIDZ010000007">
    <property type="protein sequence ID" value="MCT8973398.1"/>
    <property type="molecule type" value="Genomic_DNA"/>
</dbReference>
<dbReference type="Pfam" id="PF00188">
    <property type="entry name" value="CAP"/>
    <property type="match status" value="1"/>
</dbReference>
<protein>
    <submittedName>
        <fullName evidence="2">CAP domain-containing protein</fullName>
    </submittedName>
</protein>
<reference evidence="2 3" key="1">
    <citation type="submission" date="2022-04" db="EMBL/GenBank/DDBJ databases">
        <authorList>
            <person name="Ye Y.-Q."/>
            <person name="Du Z.-J."/>
        </authorList>
    </citation>
    <scope>NUCLEOTIDE SEQUENCE [LARGE SCALE GENOMIC DNA]</scope>
    <source>
        <strain evidence="2 3">A6E488</strain>
    </source>
</reference>
<dbReference type="InterPro" id="IPR014044">
    <property type="entry name" value="CAP_dom"/>
</dbReference>
<dbReference type="CDD" id="cd05379">
    <property type="entry name" value="CAP_bacterial"/>
    <property type="match status" value="1"/>
</dbReference>
<dbReference type="PROSITE" id="PS51257">
    <property type="entry name" value="PROKAR_LIPOPROTEIN"/>
    <property type="match status" value="1"/>
</dbReference>
<keyword evidence="3" id="KW-1185">Reference proteome</keyword>